<protein>
    <submittedName>
        <fullName evidence="2">Uncharacterized protein</fullName>
    </submittedName>
</protein>
<organism evidence="2 3">
    <name type="scientific">Suillus plorans</name>
    <dbReference type="NCBI Taxonomy" id="116603"/>
    <lineage>
        <taxon>Eukaryota</taxon>
        <taxon>Fungi</taxon>
        <taxon>Dikarya</taxon>
        <taxon>Basidiomycota</taxon>
        <taxon>Agaricomycotina</taxon>
        <taxon>Agaricomycetes</taxon>
        <taxon>Agaricomycetidae</taxon>
        <taxon>Boletales</taxon>
        <taxon>Suillineae</taxon>
        <taxon>Suillaceae</taxon>
        <taxon>Suillus</taxon>
    </lineage>
</organism>
<dbReference type="GeneID" id="64605801"/>
<keyword evidence="1" id="KW-0732">Signal</keyword>
<accession>A0A9P7DDL8</accession>
<sequence>MIFKSLLMALVPPACTRIWGTSPAAEFQNLYGPAVANALPVFSVSLAIAFTATRAFKTTSSSWISEFVDDVTYSVFREAEPHRRPDAYQYIDLRHAVAHSTTGSESHRKTLANHVERCALYRFHTGASVSVCQILAREFGVLATECLSQEHAIEPLNLSKMKTEYTGRGEWF</sequence>
<dbReference type="RefSeq" id="XP_041155449.1">
    <property type="nucleotide sequence ID" value="XM_041312037.1"/>
</dbReference>
<evidence type="ECO:0000256" key="1">
    <source>
        <dbReference type="SAM" id="SignalP"/>
    </source>
</evidence>
<dbReference type="OrthoDB" id="2691961at2759"/>
<name>A0A9P7DDL8_9AGAM</name>
<dbReference type="AlphaFoldDB" id="A0A9P7DDL8"/>
<dbReference type="EMBL" id="JABBWE010000071">
    <property type="protein sequence ID" value="KAG1788172.1"/>
    <property type="molecule type" value="Genomic_DNA"/>
</dbReference>
<proteinExistence type="predicted"/>
<dbReference type="Proteomes" id="UP000719766">
    <property type="component" value="Unassembled WGS sequence"/>
</dbReference>
<gene>
    <name evidence="2" type="ORF">HD556DRAFT_919005</name>
</gene>
<feature type="signal peptide" evidence="1">
    <location>
        <begin position="1"/>
        <end position="16"/>
    </location>
</feature>
<feature type="chain" id="PRO_5040478927" evidence="1">
    <location>
        <begin position="17"/>
        <end position="172"/>
    </location>
</feature>
<evidence type="ECO:0000313" key="3">
    <source>
        <dbReference type="Proteomes" id="UP000719766"/>
    </source>
</evidence>
<reference evidence="2" key="1">
    <citation type="journal article" date="2020" name="New Phytol.">
        <title>Comparative genomics reveals dynamic genome evolution in host specialist ectomycorrhizal fungi.</title>
        <authorList>
            <person name="Lofgren L.A."/>
            <person name="Nguyen N.H."/>
            <person name="Vilgalys R."/>
            <person name="Ruytinx J."/>
            <person name="Liao H.L."/>
            <person name="Branco S."/>
            <person name="Kuo A."/>
            <person name="LaButti K."/>
            <person name="Lipzen A."/>
            <person name="Andreopoulos W."/>
            <person name="Pangilinan J."/>
            <person name="Riley R."/>
            <person name="Hundley H."/>
            <person name="Na H."/>
            <person name="Barry K."/>
            <person name="Grigoriev I.V."/>
            <person name="Stajich J.E."/>
            <person name="Kennedy P.G."/>
        </authorList>
    </citation>
    <scope>NUCLEOTIDE SEQUENCE</scope>
    <source>
        <strain evidence="2">S12</strain>
    </source>
</reference>
<evidence type="ECO:0000313" key="2">
    <source>
        <dbReference type="EMBL" id="KAG1788172.1"/>
    </source>
</evidence>
<keyword evidence="3" id="KW-1185">Reference proteome</keyword>
<comment type="caution">
    <text evidence="2">The sequence shown here is derived from an EMBL/GenBank/DDBJ whole genome shotgun (WGS) entry which is preliminary data.</text>
</comment>